<dbReference type="Proteomes" id="UP001457282">
    <property type="component" value="Unassembled WGS sequence"/>
</dbReference>
<dbReference type="AlphaFoldDB" id="A0AAW1X0P4"/>
<proteinExistence type="predicted"/>
<keyword evidence="4" id="KW-1185">Reference proteome</keyword>
<comment type="caution">
    <text evidence="3">The sequence shown here is derived from an EMBL/GenBank/DDBJ whole genome shotgun (WGS) entry which is preliminary data.</text>
</comment>
<reference evidence="3 4" key="1">
    <citation type="journal article" date="2023" name="G3 (Bethesda)">
        <title>A chromosome-length genome assembly and annotation of blackberry (Rubus argutus, cv. 'Hillquist').</title>
        <authorList>
            <person name="Bruna T."/>
            <person name="Aryal R."/>
            <person name="Dudchenko O."/>
            <person name="Sargent D.J."/>
            <person name="Mead D."/>
            <person name="Buti M."/>
            <person name="Cavallini A."/>
            <person name="Hytonen T."/>
            <person name="Andres J."/>
            <person name="Pham M."/>
            <person name="Weisz D."/>
            <person name="Mascagni F."/>
            <person name="Usai G."/>
            <person name="Natali L."/>
            <person name="Bassil N."/>
            <person name="Fernandez G.E."/>
            <person name="Lomsadze A."/>
            <person name="Armour M."/>
            <person name="Olukolu B."/>
            <person name="Poorten T."/>
            <person name="Britton C."/>
            <person name="Davik J."/>
            <person name="Ashrafi H."/>
            <person name="Aiden E.L."/>
            <person name="Borodovsky M."/>
            <person name="Worthington M."/>
        </authorList>
    </citation>
    <scope>NUCLEOTIDE SEQUENCE [LARGE SCALE GENOMIC DNA]</scope>
    <source>
        <tissue evidence="3">Leaf</tissue>
    </source>
</reference>
<organism evidence="3 4">
    <name type="scientific">Rubus argutus</name>
    <name type="common">Southern blackberry</name>
    <dbReference type="NCBI Taxonomy" id="59490"/>
    <lineage>
        <taxon>Eukaryota</taxon>
        <taxon>Viridiplantae</taxon>
        <taxon>Streptophyta</taxon>
        <taxon>Embryophyta</taxon>
        <taxon>Tracheophyta</taxon>
        <taxon>Spermatophyta</taxon>
        <taxon>Magnoliopsida</taxon>
        <taxon>eudicotyledons</taxon>
        <taxon>Gunneridae</taxon>
        <taxon>Pentapetalae</taxon>
        <taxon>rosids</taxon>
        <taxon>fabids</taxon>
        <taxon>Rosales</taxon>
        <taxon>Rosaceae</taxon>
        <taxon>Rosoideae</taxon>
        <taxon>Rosoideae incertae sedis</taxon>
        <taxon>Rubus</taxon>
    </lineage>
</organism>
<dbReference type="GO" id="GO:0005634">
    <property type="term" value="C:nucleus"/>
    <property type="evidence" value="ECO:0007669"/>
    <property type="project" value="InterPro"/>
</dbReference>
<dbReference type="PROSITE" id="PS51297">
    <property type="entry name" value="K_BOX"/>
    <property type="match status" value="1"/>
</dbReference>
<name>A0AAW1X0P4_RUBAR</name>
<dbReference type="InterPro" id="IPR002487">
    <property type="entry name" value="TF_Kbox"/>
</dbReference>
<feature type="domain" description="K-box" evidence="2">
    <location>
        <begin position="40"/>
        <end position="130"/>
    </location>
</feature>
<sequence>MGVCPNHLDPRFGFNTLDLEDVIARYKSQAENLKKLDPQSLELQHDRIKIGKEFADKSHELRQLNGEDLEGLNIDELQKLERQIERGLSRVLQAKEEKIMNEILALEEKGAKLLEANYQLRRTIGMLSNPYGSRAAVALESDISTVEEGLSSESATNVSSVYATGCSADDSSSSDTLSLKLG</sequence>
<dbReference type="GO" id="GO:0003700">
    <property type="term" value="F:DNA-binding transcription factor activity"/>
    <property type="evidence" value="ECO:0007669"/>
    <property type="project" value="InterPro"/>
</dbReference>
<accession>A0AAW1X0P4</accession>
<dbReference type="EMBL" id="JBEDUW010000005">
    <property type="protein sequence ID" value="KAK9930279.1"/>
    <property type="molecule type" value="Genomic_DNA"/>
</dbReference>
<evidence type="ECO:0000313" key="3">
    <source>
        <dbReference type="EMBL" id="KAK9930279.1"/>
    </source>
</evidence>
<protein>
    <recommendedName>
        <fullName evidence="2">K-box domain-containing protein</fullName>
    </recommendedName>
</protein>
<gene>
    <name evidence="3" type="ORF">M0R45_027320</name>
</gene>
<evidence type="ECO:0000256" key="1">
    <source>
        <dbReference type="SAM" id="Coils"/>
    </source>
</evidence>
<feature type="coiled-coil region" evidence="1">
    <location>
        <begin position="77"/>
        <end position="109"/>
    </location>
</feature>
<evidence type="ECO:0000313" key="4">
    <source>
        <dbReference type="Proteomes" id="UP001457282"/>
    </source>
</evidence>
<keyword evidence="1" id="KW-0175">Coiled coil</keyword>
<evidence type="ECO:0000259" key="2">
    <source>
        <dbReference type="PROSITE" id="PS51297"/>
    </source>
</evidence>
<dbReference type="Pfam" id="PF01486">
    <property type="entry name" value="K-box"/>
    <property type="match status" value="1"/>
</dbReference>